<feature type="signal peptide" evidence="1">
    <location>
        <begin position="1"/>
        <end position="22"/>
    </location>
</feature>
<keyword evidence="1" id="KW-0732">Signal</keyword>
<dbReference type="Proteomes" id="UP000323632">
    <property type="component" value="Unassembled WGS sequence"/>
</dbReference>
<evidence type="ECO:0008006" key="4">
    <source>
        <dbReference type="Google" id="ProtNLM"/>
    </source>
</evidence>
<organism evidence="2 3">
    <name type="scientific">Taibaiella lutea</name>
    <dbReference type="NCBI Taxonomy" id="2608001"/>
    <lineage>
        <taxon>Bacteria</taxon>
        <taxon>Pseudomonadati</taxon>
        <taxon>Bacteroidota</taxon>
        <taxon>Chitinophagia</taxon>
        <taxon>Chitinophagales</taxon>
        <taxon>Chitinophagaceae</taxon>
        <taxon>Taibaiella</taxon>
    </lineage>
</organism>
<sequence length="190" mass="21301">MKNLNLLLILLLFSVLSGCSNCNKCCDPIPPNPGNLYLSVKQHGQPYPDSFMNDVQMYYYQDGIKITDPNKDKNSPNSIMYNDTVLLQRPYAYDGVSEYKAPGIFSSYYVLNIVAKSGVHDFYLQFADGKIDTLNIEIQSVADNKITSVPCQCTHQITEIKINGKEMNTDSLAFRIGGSESDNSVYIIEK</sequence>
<reference evidence="2 3" key="1">
    <citation type="submission" date="2019-09" db="EMBL/GenBank/DDBJ databases">
        <title>Genome sequence and assembly of Taibaiella sp.</title>
        <authorList>
            <person name="Chhetri G."/>
        </authorList>
    </citation>
    <scope>NUCLEOTIDE SEQUENCE [LARGE SCALE GENOMIC DNA]</scope>
    <source>
        <strain evidence="2 3">KVB11</strain>
    </source>
</reference>
<keyword evidence="3" id="KW-1185">Reference proteome</keyword>
<comment type="caution">
    <text evidence="2">The sequence shown here is derived from an EMBL/GenBank/DDBJ whole genome shotgun (WGS) entry which is preliminary data.</text>
</comment>
<accession>A0A5M6CW48</accession>
<evidence type="ECO:0000256" key="1">
    <source>
        <dbReference type="SAM" id="SignalP"/>
    </source>
</evidence>
<dbReference type="RefSeq" id="WP_150031711.1">
    <property type="nucleotide sequence ID" value="NZ_VWSH01000001.1"/>
</dbReference>
<dbReference type="EMBL" id="VWSH01000001">
    <property type="protein sequence ID" value="KAA5537135.1"/>
    <property type="molecule type" value="Genomic_DNA"/>
</dbReference>
<dbReference type="PROSITE" id="PS51257">
    <property type="entry name" value="PROKAR_LIPOPROTEIN"/>
    <property type="match status" value="1"/>
</dbReference>
<proteinExistence type="predicted"/>
<evidence type="ECO:0000313" key="3">
    <source>
        <dbReference type="Proteomes" id="UP000323632"/>
    </source>
</evidence>
<name>A0A5M6CW48_9BACT</name>
<dbReference type="AlphaFoldDB" id="A0A5M6CW48"/>
<protein>
    <recommendedName>
        <fullName evidence="4">Lipoprotein</fullName>
    </recommendedName>
</protein>
<gene>
    <name evidence="2" type="ORF">F0919_05540</name>
</gene>
<feature type="chain" id="PRO_5024402834" description="Lipoprotein" evidence="1">
    <location>
        <begin position="23"/>
        <end position="190"/>
    </location>
</feature>
<evidence type="ECO:0000313" key="2">
    <source>
        <dbReference type="EMBL" id="KAA5537135.1"/>
    </source>
</evidence>